<protein>
    <recommendedName>
        <fullName evidence="2">Phosphopantetheine adenylyltransferase</fullName>
        <ecNumber evidence="1">2.7.7.3</ecNumber>
    </recommendedName>
</protein>
<dbReference type="InterPro" id="IPR004821">
    <property type="entry name" value="Cyt_trans-like"/>
</dbReference>
<dbReference type="HAMAP" id="MF_00151">
    <property type="entry name" value="PPAT_bact"/>
    <property type="match status" value="1"/>
</dbReference>
<comment type="catalytic activity">
    <reaction evidence="10">
        <text>(R)-4'-phosphopantetheine + ATP + H(+) = 3'-dephospho-CoA + diphosphate</text>
        <dbReference type="Rhea" id="RHEA:19801"/>
        <dbReference type="ChEBI" id="CHEBI:15378"/>
        <dbReference type="ChEBI" id="CHEBI:30616"/>
        <dbReference type="ChEBI" id="CHEBI:33019"/>
        <dbReference type="ChEBI" id="CHEBI:57328"/>
        <dbReference type="ChEBI" id="CHEBI:61723"/>
        <dbReference type="EC" id="2.7.7.3"/>
    </reaction>
</comment>
<dbReference type="SUPFAM" id="SSF52374">
    <property type="entry name" value="Nucleotidylyl transferase"/>
    <property type="match status" value="1"/>
</dbReference>
<dbReference type="PANTHER" id="PTHR21342">
    <property type="entry name" value="PHOSPHOPANTETHEINE ADENYLYLTRANSFERASE"/>
    <property type="match status" value="1"/>
</dbReference>
<dbReference type="Pfam" id="PF01467">
    <property type="entry name" value="CTP_transf_like"/>
    <property type="match status" value="1"/>
</dbReference>
<evidence type="ECO:0000256" key="8">
    <source>
        <dbReference type="ARBA" id="ARBA00022842"/>
    </source>
</evidence>
<evidence type="ECO:0000256" key="10">
    <source>
        <dbReference type="ARBA" id="ARBA00029346"/>
    </source>
</evidence>
<feature type="domain" description="Cytidyltransferase-like" evidence="11">
    <location>
        <begin position="6"/>
        <end position="134"/>
    </location>
</feature>
<keyword evidence="8" id="KW-0460">Magnesium</keyword>
<evidence type="ECO:0000256" key="4">
    <source>
        <dbReference type="ARBA" id="ARBA00022679"/>
    </source>
</evidence>
<name>A0A3B1DPB2_9ZZZZ</name>
<evidence type="ECO:0000256" key="3">
    <source>
        <dbReference type="ARBA" id="ARBA00022490"/>
    </source>
</evidence>
<dbReference type="InterPro" id="IPR001980">
    <property type="entry name" value="PPAT"/>
</dbReference>
<keyword evidence="5 12" id="KW-0548">Nucleotidyltransferase</keyword>
<evidence type="ECO:0000256" key="2">
    <source>
        <dbReference type="ARBA" id="ARBA00013868"/>
    </source>
</evidence>
<dbReference type="GO" id="GO:0005524">
    <property type="term" value="F:ATP binding"/>
    <property type="evidence" value="ECO:0007669"/>
    <property type="project" value="UniProtKB-KW"/>
</dbReference>
<dbReference type="PRINTS" id="PR01020">
    <property type="entry name" value="LPSBIOSNTHSS"/>
</dbReference>
<dbReference type="Gene3D" id="3.40.50.620">
    <property type="entry name" value="HUPs"/>
    <property type="match status" value="1"/>
</dbReference>
<evidence type="ECO:0000256" key="6">
    <source>
        <dbReference type="ARBA" id="ARBA00022741"/>
    </source>
</evidence>
<dbReference type="EMBL" id="UOGJ01000144">
    <property type="protein sequence ID" value="VAX37954.1"/>
    <property type="molecule type" value="Genomic_DNA"/>
</dbReference>
<evidence type="ECO:0000256" key="5">
    <source>
        <dbReference type="ARBA" id="ARBA00022695"/>
    </source>
</evidence>
<keyword evidence="6" id="KW-0547">Nucleotide-binding</keyword>
<keyword evidence="4 12" id="KW-0808">Transferase</keyword>
<dbReference type="InterPro" id="IPR014729">
    <property type="entry name" value="Rossmann-like_a/b/a_fold"/>
</dbReference>
<evidence type="ECO:0000256" key="9">
    <source>
        <dbReference type="ARBA" id="ARBA00022993"/>
    </source>
</evidence>
<dbReference type="PANTHER" id="PTHR21342:SF1">
    <property type="entry name" value="PHOSPHOPANTETHEINE ADENYLYLTRANSFERASE"/>
    <property type="match status" value="1"/>
</dbReference>
<evidence type="ECO:0000259" key="11">
    <source>
        <dbReference type="Pfam" id="PF01467"/>
    </source>
</evidence>
<dbReference type="NCBIfam" id="TIGR00125">
    <property type="entry name" value="cyt_tran_rel"/>
    <property type="match status" value="1"/>
</dbReference>
<dbReference type="GO" id="GO:0004595">
    <property type="term" value="F:pantetheine-phosphate adenylyltransferase activity"/>
    <property type="evidence" value="ECO:0007669"/>
    <property type="project" value="UniProtKB-EC"/>
</dbReference>
<evidence type="ECO:0000313" key="12">
    <source>
        <dbReference type="EMBL" id="VAX37954.1"/>
    </source>
</evidence>
<dbReference type="EC" id="2.7.7.3" evidence="1"/>
<sequence>MKRASIYPGSFDPITYGHIDLIKRAATIFDEVIVAVATDTHKKTLFKSDERLAFIQEAIKDLDNVKAEVFSGLVIEYARKNNINVMIRGLRMISDFEYELQMALTNRRLDEHIETVFLMPSEGYAFLSSTLIKEAGRLGANLSSFVPSYVEGPLKKRLQAQV</sequence>
<proteinExistence type="inferred from homology"/>
<dbReference type="CDD" id="cd02163">
    <property type="entry name" value="PPAT"/>
    <property type="match status" value="1"/>
</dbReference>
<evidence type="ECO:0000256" key="1">
    <source>
        <dbReference type="ARBA" id="ARBA00012392"/>
    </source>
</evidence>
<keyword evidence="3" id="KW-0963">Cytoplasm</keyword>
<dbReference type="GO" id="GO:0015937">
    <property type="term" value="P:coenzyme A biosynthetic process"/>
    <property type="evidence" value="ECO:0007669"/>
    <property type="project" value="UniProtKB-KW"/>
</dbReference>
<keyword evidence="9" id="KW-0173">Coenzyme A biosynthesis</keyword>
<dbReference type="NCBIfam" id="TIGR01510">
    <property type="entry name" value="coaD_prev_kdtB"/>
    <property type="match status" value="1"/>
</dbReference>
<gene>
    <name evidence="12" type="ORF">MNBD_UNCLBAC01-426</name>
</gene>
<keyword evidence="7" id="KW-0067">ATP-binding</keyword>
<reference evidence="12" key="1">
    <citation type="submission" date="2018-06" db="EMBL/GenBank/DDBJ databases">
        <authorList>
            <person name="Zhirakovskaya E."/>
        </authorList>
    </citation>
    <scope>NUCLEOTIDE SEQUENCE</scope>
</reference>
<dbReference type="AlphaFoldDB" id="A0A3B1DPB2"/>
<accession>A0A3B1DPB2</accession>
<organism evidence="12">
    <name type="scientific">hydrothermal vent metagenome</name>
    <dbReference type="NCBI Taxonomy" id="652676"/>
    <lineage>
        <taxon>unclassified sequences</taxon>
        <taxon>metagenomes</taxon>
        <taxon>ecological metagenomes</taxon>
    </lineage>
</organism>
<evidence type="ECO:0000256" key="7">
    <source>
        <dbReference type="ARBA" id="ARBA00022840"/>
    </source>
</evidence>